<comment type="caution">
    <text evidence="5">The sequence shown here is derived from an EMBL/GenBank/DDBJ whole genome shotgun (WGS) entry which is preliminary data.</text>
</comment>
<evidence type="ECO:0000313" key="5">
    <source>
        <dbReference type="EMBL" id="PFX34620.1"/>
    </source>
</evidence>
<dbReference type="EMBL" id="LSMT01000003">
    <property type="protein sequence ID" value="PFX34620.1"/>
    <property type="molecule type" value="Genomic_DNA"/>
</dbReference>
<evidence type="ECO:0000313" key="6">
    <source>
        <dbReference type="Proteomes" id="UP000225706"/>
    </source>
</evidence>
<dbReference type="AlphaFoldDB" id="A0A2B4T0F7"/>
<dbReference type="PROSITE" id="PS50222">
    <property type="entry name" value="EF_HAND_2"/>
    <property type="match status" value="1"/>
</dbReference>
<dbReference type="Gene3D" id="1.10.238.10">
    <property type="entry name" value="EF-hand"/>
    <property type="match status" value="1"/>
</dbReference>
<feature type="region of interest" description="Disordered" evidence="2">
    <location>
        <begin position="914"/>
        <end position="933"/>
    </location>
</feature>
<sequence length="933" mass="102530">MTYMFHFDMNRTLLVEEGDDEVANRQDKKKREKEKFVESADKKKKMTFKKADGRKDVHHNSSITGSSKVQPAEMVDMAAVNPDPDSITSPVGSPAVIIPGTGVYPGNVVIPPPPRPMAVQQVPSQHLQQRGNWPQQPRQQIPAVYMVPAQQAHFIATPFQSPGPPTQQIPGQFVAQSYQQGHYAVPQYHQTIPVGPPVQGVVYSGQVVAGSHHGNVLTRTQSLPPSTGEQIQNSGQPGWAVKSPASPPPPNNAESSWVNHPAEPRGERMWRRGENHANIPNSTQWAAFPPNASLEQIPVVNELDEEHSSSDEDVDRSSSPELAGEEGEVLLRAPSLASFAESVSSIEEESEDNVWHILPDQREYYTKQFLRLQPAVDGVVKGPRARDFFMKSGLPVEVLSKIWHLSDLNKDNALNLDEFCIAMHLVVAMRHGLELPLTLPTVLLPEKDEDMCPVDVPPQTDESEEPEGVKGNVSSPEHWLRFSGSSESTAQRTNFNNFPMRKKALSVVQATPSQGDLQGNEDNVAKPRSLSDPASVEDAITDGQSSRNTNLGNPVNPLHINMPSTPSQQDSGSPEPSESPPSSPEEDTPTSPLSPEGMRTPSPPSLAQEEQEDEQPKEEAGKEEVVYRVNRRSGERPRSTGDVKLNTKSDSSLVTTPVEEEGPSSVSSEGKKDPPPPPPRNKKGHSRSSSLDLNKLFATKAKENRGTPPSTSSSFSSQTGDSAAPVRSEPNTPRHRKENGTEQEKVVDEKDNVEKQEDFADFSRFESFVEAQEGEGTHGSSVRPGIHRRSFSLDHSHEVGWSGSTPAQKTTNEGVTAAVSRPPHTQEALPRPVPKLKPPSPPTLKQGRRIDKDGEKERKLNTEPPKVVVRPLTKEDKLNTRINDLKERNAALSKVNSELQEELKTMMENRETLELKLGKLNSNSTQKNETVSN</sequence>
<evidence type="ECO:0000256" key="1">
    <source>
        <dbReference type="ARBA" id="ARBA00022837"/>
    </source>
</evidence>
<feature type="compositionally biased region" description="Low complexity" evidence="2">
    <location>
        <begin position="566"/>
        <end position="576"/>
    </location>
</feature>
<dbReference type="InterPro" id="IPR018247">
    <property type="entry name" value="EF_Hand_1_Ca_BS"/>
</dbReference>
<feature type="compositionally biased region" description="Polar residues" evidence="2">
    <location>
        <begin position="920"/>
        <end position="933"/>
    </location>
</feature>
<dbReference type="CDD" id="cd00052">
    <property type="entry name" value="EH"/>
    <property type="match status" value="1"/>
</dbReference>
<dbReference type="SMART" id="SM00027">
    <property type="entry name" value="EH"/>
    <property type="match status" value="1"/>
</dbReference>
<feature type="compositionally biased region" description="Low complexity" evidence="2">
    <location>
        <begin position="707"/>
        <end position="717"/>
    </location>
</feature>
<feature type="compositionally biased region" description="Polar residues" evidence="2">
    <location>
        <begin position="483"/>
        <end position="492"/>
    </location>
</feature>
<gene>
    <name evidence="5" type="primary">Reps2</name>
    <name evidence="5" type="ORF">AWC38_SpisGene483</name>
</gene>
<feature type="compositionally biased region" description="Pro residues" evidence="2">
    <location>
        <begin position="831"/>
        <end position="842"/>
    </location>
</feature>
<proteinExistence type="predicted"/>
<evidence type="ECO:0000259" key="3">
    <source>
        <dbReference type="PROSITE" id="PS50031"/>
    </source>
</evidence>
<evidence type="ECO:0000259" key="4">
    <source>
        <dbReference type="PROSITE" id="PS50222"/>
    </source>
</evidence>
<reference evidence="6" key="1">
    <citation type="journal article" date="2017" name="bioRxiv">
        <title>Comparative analysis of the genomes of Stylophora pistillata and Acropora digitifera provides evidence for extensive differences between species of corals.</title>
        <authorList>
            <person name="Voolstra C.R."/>
            <person name="Li Y."/>
            <person name="Liew Y.J."/>
            <person name="Baumgarten S."/>
            <person name="Zoccola D."/>
            <person name="Flot J.-F."/>
            <person name="Tambutte S."/>
            <person name="Allemand D."/>
            <person name="Aranda M."/>
        </authorList>
    </citation>
    <scope>NUCLEOTIDE SEQUENCE [LARGE SCALE GENOMIC DNA]</scope>
</reference>
<organism evidence="5 6">
    <name type="scientific">Stylophora pistillata</name>
    <name type="common">Smooth cauliflower coral</name>
    <dbReference type="NCBI Taxonomy" id="50429"/>
    <lineage>
        <taxon>Eukaryota</taxon>
        <taxon>Metazoa</taxon>
        <taxon>Cnidaria</taxon>
        <taxon>Anthozoa</taxon>
        <taxon>Hexacorallia</taxon>
        <taxon>Scleractinia</taxon>
        <taxon>Astrocoeniina</taxon>
        <taxon>Pocilloporidae</taxon>
        <taxon>Stylophora</taxon>
    </lineage>
</organism>
<feature type="region of interest" description="Disordered" evidence="2">
    <location>
        <begin position="216"/>
        <end position="264"/>
    </location>
</feature>
<feature type="compositionally biased region" description="Basic and acidic residues" evidence="2">
    <location>
        <begin position="306"/>
        <end position="318"/>
    </location>
</feature>
<evidence type="ECO:0000256" key="2">
    <source>
        <dbReference type="SAM" id="MobiDB-lite"/>
    </source>
</evidence>
<feature type="compositionally biased region" description="Basic and acidic residues" evidence="2">
    <location>
        <begin position="738"/>
        <end position="764"/>
    </location>
</feature>
<dbReference type="PANTHER" id="PTHR11216">
    <property type="entry name" value="EH DOMAIN"/>
    <property type="match status" value="1"/>
</dbReference>
<dbReference type="InterPro" id="IPR002048">
    <property type="entry name" value="EF_hand_dom"/>
</dbReference>
<feature type="compositionally biased region" description="Basic and acidic residues" evidence="2">
    <location>
        <begin position="617"/>
        <end position="647"/>
    </location>
</feature>
<dbReference type="PROSITE" id="PS50031">
    <property type="entry name" value="EH"/>
    <property type="match status" value="1"/>
</dbReference>
<feature type="compositionally biased region" description="Polar residues" evidence="2">
    <location>
        <begin position="542"/>
        <end position="553"/>
    </location>
</feature>
<dbReference type="GO" id="GO:0005886">
    <property type="term" value="C:plasma membrane"/>
    <property type="evidence" value="ECO:0007669"/>
    <property type="project" value="TreeGrafter"/>
</dbReference>
<dbReference type="InterPro" id="IPR011992">
    <property type="entry name" value="EF-hand-dom_pair"/>
</dbReference>
<dbReference type="OrthoDB" id="6022700at2759"/>
<feature type="compositionally biased region" description="Polar residues" evidence="2">
    <location>
        <begin position="508"/>
        <end position="521"/>
    </location>
</feature>
<accession>A0A2B4T0F7</accession>
<feature type="region of interest" description="Disordered" evidence="2">
    <location>
        <begin position="450"/>
        <end position="492"/>
    </location>
</feature>
<feature type="compositionally biased region" description="Polar residues" evidence="2">
    <location>
        <begin position="217"/>
        <end position="236"/>
    </location>
</feature>
<dbReference type="Pfam" id="PF12763">
    <property type="entry name" value="EH"/>
    <property type="match status" value="1"/>
</dbReference>
<dbReference type="GO" id="GO:0016197">
    <property type="term" value="P:endosomal transport"/>
    <property type="evidence" value="ECO:0007669"/>
    <property type="project" value="TreeGrafter"/>
</dbReference>
<feature type="compositionally biased region" description="Basic and acidic residues" evidence="2">
    <location>
        <begin position="49"/>
        <end position="59"/>
    </location>
</feature>
<dbReference type="SUPFAM" id="SSF47473">
    <property type="entry name" value="EF-hand"/>
    <property type="match status" value="1"/>
</dbReference>
<feature type="domain" description="EF-hand" evidence="4">
    <location>
        <begin position="394"/>
        <end position="429"/>
    </location>
</feature>
<feature type="region of interest" description="Disordered" evidence="2">
    <location>
        <begin position="19"/>
        <end position="67"/>
    </location>
</feature>
<dbReference type="GO" id="GO:0006897">
    <property type="term" value="P:endocytosis"/>
    <property type="evidence" value="ECO:0007669"/>
    <property type="project" value="TreeGrafter"/>
</dbReference>
<dbReference type="Proteomes" id="UP000225706">
    <property type="component" value="Unassembled WGS sequence"/>
</dbReference>
<dbReference type="PANTHER" id="PTHR11216:SF174">
    <property type="entry name" value="GH06923P"/>
    <property type="match status" value="1"/>
</dbReference>
<feature type="compositionally biased region" description="Polar residues" evidence="2">
    <location>
        <begin position="802"/>
        <end position="814"/>
    </location>
</feature>
<protein>
    <submittedName>
        <fullName evidence="5">RalBP1-associated Eps domain-containing protein 2</fullName>
    </submittedName>
</protein>
<feature type="compositionally biased region" description="Basic and acidic residues" evidence="2">
    <location>
        <begin position="848"/>
        <end position="861"/>
    </location>
</feature>
<dbReference type="InterPro" id="IPR000261">
    <property type="entry name" value="EH_dom"/>
</dbReference>
<feature type="region of interest" description="Disordered" evidence="2">
    <location>
        <begin position="303"/>
        <end position="327"/>
    </location>
</feature>
<keyword evidence="1" id="KW-0106">Calcium</keyword>
<dbReference type="GO" id="GO:0005509">
    <property type="term" value="F:calcium ion binding"/>
    <property type="evidence" value="ECO:0007669"/>
    <property type="project" value="InterPro"/>
</dbReference>
<dbReference type="STRING" id="50429.A0A2B4T0F7"/>
<name>A0A2B4T0F7_STYPI</name>
<feature type="domain" description="EH" evidence="3">
    <location>
        <begin position="361"/>
        <end position="450"/>
    </location>
</feature>
<dbReference type="PROSITE" id="PS00018">
    <property type="entry name" value="EF_HAND_1"/>
    <property type="match status" value="1"/>
</dbReference>
<keyword evidence="6" id="KW-1185">Reference proteome</keyword>
<dbReference type="GO" id="GO:0005737">
    <property type="term" value="C:cytoplasm"/>
    <property type="evidence" value="ECO:0007669"/>
    <property type="project" value="TreeGrafter"/>
</dbReference>
<feature type="region of interest" description="Disordered" evidence="2">
    <location>
        <begin position="505"/>
        <end position="874"/>
    </location>
</feature>